<gene>
    <name evidence="1" type="ORF">NE237_021361</name>
</gene>
<keyword evidence="2" id="KW-1185">Reference proteome</keyword>
<evidence type="ECO:0000313" key="2">
    <source>
        <dbReference type="Proteomes" id="UP001141806"/>
    </source>
</evidence>
<dbReference type="OrthoDB" id="1681765at2759"/>
<reference evidence="1" key="1">
    <citation type="journal article" date="2023" name="Plant J.">
        <title>The genome of the king protea, Protea cynaroides.</title>
        <authorList>
            <person name="Chang J."/>
            <person name="Duong T.A."/>
            <person name="Schoeman C."/>
            <person name="Ma X."/>
            <person name="Roodt D."/>
            <person name="Barker N."/>
            <person name="Li Z."/>
            <person name="Van de Peer Y."/>
            <person name="Mizrachi E."/>
        </authorList>
    </citation>
    <scope>NUCLEOTIDE SEQUENCE</scope>
    <source>
        <tissue evidence="1">Young leaves</tissue>
    </source>
</reference>
<protein>
    <submittedName>
        <fullName evidence="1">Uncharacterized protein</fullName>
    </submittedName>
</protein>
<accession>A0A9Q0HA48</accession>
<sequence>MAGDTVKWLKGELDIFVEIFVEEVVKDNKTTSTFDMKFTFVNSGWEGSANDSHIFRDARTSVHMGYPHPLPEI</sequence>
<dbReference type="AlphaFoldDB" id="A0A9Q0HA48"/>
<organism evidence="1 2">
    <name type="scientific">Protea cynaroides</name>
    <dbReference type="NCBI Taxonomy" id="273540"/>
    <lineage>
        <taxon>Eukaryota</taxon>
        <taxon>Viridiplantae</taxon>
        <taxon>Streptophyta</taxon>
        <taxon>Embryophyta</taxon>
        <taxon>Tracheophyta</taxon>
        <taxon>Spermatophyta</taxon>
        <taxon>Magnoliopsida</taxon>
        <taxon>Proteales</taxon>
        <taxon>Proteaceae</taxon>
        <taxon>Protea</taxon>
    </lineage>
</organism>
<name>A0A9Q0HA48_9MAGN</name>
<dbReference type="EMBL" id="JAMYWD010000009">
    <property type="protein sequence ID" value="KAJ4961451.1"/>
    <property type="molecule type" value="Genomic_DNA"/>
</dbReference>
<dbReference type="Proteomes" id="UP001141806">
    <property type="component" value="Unassembled WGS sequence"/>
</dbReference>
<evidence type="ECO:0000313" key="1">
    <source>
        <dbReference type="EMBL" id="KAJ4961451.1"/>
    </source>
</evidence>
<proteinExistence type="predicted"/>
<comment type="caution">
    <text evidence="1">The sequence shown here is derived from an EMBL/GenBank/DDBJ whole genome shotgun (WGS) entry which is preliminary data.</text>
</comment>